<dbReference type="InParanoid" id="F4WHL8"/>
<proteinExistence type="predicted"/>
<evidence type="ECO:0000313" key="2">
    <source>
        <dbReference type="Proteomes" id="UP000007755"/>
    </source>
</evidence>
<name>F4WHL8_ACREC</name>
<dbReference type="AlphaFoldDB" id="F4WHL8"/>
<dbReference type="EMBL" id="GL888161">
    <property type="protein sequence ID" value="EGI66372.1"/>
    <property type="molecule type" value="Genomic_DNA"/>
</dbReference>
<protein>
    <submittedName>
        <fullName evidence="1">Uncharacterized protein</fullName>
    </submittedName>
</protein>
<reference evidence="1" key="1">
    <citation type="submission" date="2011-02" db="EMBL/GenBank/DDBJ databases">
        <title>The genome of the leaf-cutting ant Acromyrmex echinatior suggests key adaptations to social evolution and fungus farming.</title>
        <authorList>
            <person name="Nygaard S."/>
            <person name="Zhang G."/>
        </authorList>
    </citation>
    <scope>NUCLEOTIDE SEQUENCE</scope>
</reference>
<gene>
    <name evidence="1" type="ORF">G5I_05181</name>
</gene>
<dbReference type="Proteomes" id="UP000007755">
    <property type="component" value="Unassembled WGS sequence"/>
</dbReference>
<organism evidence="2">
    <name type="scientific">Acromyrmex echinatior</name>
    <name type="common">Panamanian leafcutter ant</name>
    <name type="synonym">Acromyrmex octospinosus echinatior</name>
    <dbReference type="NCBI Taxonomy" id="103372"/>
    <lineage>
        <taxon>Eukaryota</taxon>
        <taxon>Metazoa</taxon>
        <taxon>Ecdysozoa</taxon>
        <taxon>Arthropoda</taxon>
        <taxon>Hexapoda</taxon>
        <taxon>Insecta</taxon>
        <taxon>Pterygota</taxon>
        <taxon>Neoptera</taxon>
        <taxon>Endopterygota</taxon>
        <taxon>Hymenoptera</taxon>
        <taxon>Apocrita</taxon>
        <taxon>Aculeata</taxon>
        <taxon>Formicoidea</taxon>
        <taxon>Formicidae</taxon>
        <taxon>Myrmicinae</taxon>
        <taxon>Acromyrmex</taxon>
    </lineage>
</organism>
<accession>F4WHL8</accession>
<sequence>MLSSTRFSEIRKVRGTLYDPLTNTTDIFPCEQSLATCICTYVYTRRSESHSPDSCLAGFADLGRRLEKAAPRYFQFRAVVSPRLRATKQLAIRLDGTFSTFNSHGETGSPVLLAGRIHTVTGKDAGDGEMDTPFLSSPLSSRIERVRIQMRCNDHDIQESCCTLCPLLGPRRGLGITVFPTVRKPFGYIDREDAQNVSTLQRFARSSYLSSSLGFSPQDAISFVEVMRWLNRSSHDNIPENVNFYRRKESSPTNLNDFDVPTVPKVSVMSLVVAKQQFRTVFRSNRDVLYRDDYGFLRFLFRRAVL</sequence>
<evidence type="ECO:0000313" key="1">
    <source>
        <dbReference type="EMBL" id="EGI66372.1"/>
    </source>
</evidence>
<keyword evidence="2" id="KW-1185">Reference proteome</keyword>